<gene>
    <name evidence="2" type="ORF">K444DRAFT_664461</name>
</gene>
<feature type="compositionally biased region" description="Polar residues" evidence="1">
    <location>
        <begin position="110"/>
        <end position="121"/>
    </location>
</feature>
<keyword evidence="3" id="KW-1185">Reference proteome</keyword>
<feature type="region of interest" description="Disordered" evidence="1">
    <location>
        <begin position="105"/>
        <end position="171"/>
    </location>
</feature>
<proteinExistence type="predicted"/>
<name>A0A2J6T5R8_9HELO</name>
<organism evidence="2 3">
    <name type="scientific">Hyaloscypha bicolor E</name>
    <dbReference type="NCBI Taxonomy" id="1095630"/>
    <lineage>
        <taxon>Eukaryota</taxon>
        <taxon>Fungi</taxon>
        <taxon>Dikarya</taxon>
        <taxon>Ascomycota</taxon>
        <taxon>Pezizomycotina</taxon>
        <taxon>Leotiomycetes</taxon>
        <taxon>Helotiales</taxon>
        <taxon>Hyaloscyphaceae</taxon>
        <taxon>Hyaloscypha</taxon>
        <taxon>Hyaloscypha bicolor</taxon>
    </lineage>
</organism>
<evidence type="ECO:0000256" key="1">
    <source>
        <dbReference type="SAM" id="MobiDB-lite"/>
    </source>
</evidence>
<sequence>MVHPRSSLVSQMQPPSSFPTFFGQVIAAASLAVFQPQPSYPAGRHQMSHQADGVSSSYPGDPNIMTPSQVSPTPLRTYQSSSPLAGLPKSLSRLNFVNLQGIQGGPPSWSPTEMSARNSMVNGGHAGPNPDAFHRDNTTHQEKGQRKRKADETIDYSDTDTAGKRRKAFDQ</sequence>
<reference evidence="2 3" key="1">
    <citation type="submission" date="2016-04" db="EMBL/GenBank/DDBJ databases">
        <title>A degradative enzymes factory behind the ericoid mycorrhizal symbiosis.</title>
        <authorList>
            <consortium name="DOE Joint Genome Institute"/>
            <person name="Martino E."/>
            <person name="Morin E."/>
            <person name="Grelet G."/>
            <person name="Kuo A."/>
            <person name="Kohler A."/>
            <person name="Daghino S."/>
            <person name="Barry K."/>
            <person name="Choi C."/>
            <person name="Cichocki N."/>
            <person name="Clum A."/>
            <person name="Copeland A."/>
            <person name="Hainaut M."/>
            <person name="Haridas S."/>
            <person name="Labutti K."/>
            <person name="Lindquist E."/>
            <person name="Lipzen A."/>
            <person name="Khouja H.-R."/>
            <person name="Murat C."/>
            <person name="Ohm R."/>
            <person name="Olson A."/>
            <person name="Spatafora J."/>
            <person name="Veneault-Fourrey C."/>
            <person name="Henrissat B."/>
            <person name="Grigoriev I."/>
            <person name="Martin F."/>
            <person name="Perotto S."/>
        </authorList>
    </citation>
    <scope>NUCLEOTIDE SEQUENCE [LARGE SCALE GENOMIC DNA]</scope>
    <source>
        <strain evidence="2 3">E</strain>
    </source>
</reference>
<feature type="region of interest" description="Disordered" evidence="1">
    <location>
        <begin position="39"/>
        <end position="87"/>
    </location>
</feature>
<dbReference type="RefSeq" id="XP_024735263.1">
    <property type="nucleotide sequence ID" value="XM_024886964.1"/>
</dbReference>
<feature type="compositionally biased region" description="Polar residues" evidence="1">
    <location>
        <begin position="65"/>
        <end position="83"/>
    </location>
</feature>
<protein>
    <submittedName>
        <fullName evidence="2">Uncharacterized protein</fullName>
    </submittedName>
</protein>
<dbReference type="EMBL" id="KZ613822">
    <property type="protein sequence ID" value="PMD58359.1"/>
    <property type="molecule type" value="Genomic_DNA"/>
</dbReference>
<dbReference type="GeneID" id="36595040"/>
<dbReference type="Proteomes" id="UP000235371">
    <property type="component" value="Unassembled WGS sequence"/>
</dbReference>
<accession>A0A2J6T5R8</accession>
<dbReference type="InParanoid" id="A0A2J6T5R8"/>
<evidence type="ECO:0000313" key="3">
    <source>
        <dbReference type="Proteomes" id="UP000235371"/>
    </source>
</evidence>
<evidence type="ECO:0000313" key="2">
    <source>
        <dbReference type="EMBL" id="PMD58359.1"/>
    </source>
</evidence>
<feature type="compositionally biased region" description="Basic and acidic residues" evidence="1">
    <location>
        <begin position="132"/>
        <end position="152"/>
    </location>
</feature>
<dbReference type="AlphaFoldDB" id="A0A2J6T5R8"/>